<evidence type="ECO:0000256" key="5">
    <source>
        <dbReference type="ARBA" id="ARBA00022737"/>
    </source>
</evidence>
<proteinExistence type="predicted"/>
<dbReference type="InterPro" id="IPR032675">
    <property type="entry name" value="LRR_dom_sf"/>
</dbReference>
<dbReference type="GO" id="GO:0016301">
    <property type="term" value="F:kinase activity"/>
    <property type="evidence" value="ECO:0007669"/>
    <property type="project" value="UniProtKB-KW"/>
</dbReference>
<keyword evidence="8" id="KW-0675">Receptor</keyword>
<dbReference type="STRING" id="4540.A0A3L6TFI1"/>
<evidence type="ECO:0000256" key="6">
    <source>
        <dbReference type="ARBA" id="ARBA00022989"/>
    </source>
</evidence>
<dbReference type="GO" id="GO:0016020">
    <property type="term" value="C:membrane"/>
    <property type="evidence" value="ECO:0007669"/>
    <property type="project" value="UniProtKB-SubCell"/>
</dbReference>
<dbReference type="AlphaFoldDB" id="A0A3L6TFI1"/>
<keyword evidence="6" id="KW-1133">Transmembrane helix</keyword>
<dbReference type="SUPFAM" id="SSF52058">
    <property type="entry name" value="L domain-like"/>
    <property type="match status" value="1"/>
</dbReference>
<dbReference type="EMBL" id="PQIB02000001">
    <property type="protein sequence ID" value="RLN39109.1"/>
    <property type="molecule type" value="Genomic_DNA"/>
</dbReference>
<keyword evidence="2" id="KW-0433">Leucine-rich repeat</keyword>
<accession>A0A3L6TFI1</accession>
<dbReference type="Proteomes" id="UP000275267">
    <property type="component" value="Unassembled WGS sequence"/>
</dbReference>
<dbReference type="PANTHER" id="PTHR47986:SF32">
    <property type="entry name" value="LEUCINE-RICH REPEAT-CONTAINING N-TERMINAL PLANT-TYPE DOMAIN-CONTAINING PROTEIN"/>
    <property type="match status" value="1"/>
</dbReference>
<evidence type="ECO:0000256" key="3">
    <source>
        <dbReference type="ARBA" id="ARBA00022692"/>
    </source>
</evidence>
<dbReference type="InterPro" id="IPR001611">
    <property type="entry name" value="Leu-rich_rpt"/>
</dbReference>
<keyword evidence="3" id="KW-0812">Transmembrane</keyword>
<evidence type="ECO:0000313" key="10">
    <source>
        <dbReference type="EMBL" id="RLN39109.1"/>
    </source>
</evidence>
<evidence type="ECO:0000256" key="1">
    <source>
        <dbReference type="ARBA" id="ARBA00004167"/>
    </source>
</evidence>
<evidence type="ECO:0000256" key="7">
    <source>
        <dbReference type="ARBA" id="ARBA00023136"/>
    </source>
</evidence>
<keyword evidence="11" id="KW-1185">Reference proteome</keyword>
<keyword evidence="5" id="KW-0677">Repeat</keyword>
<evidence type="ECO:0000313" key="11">
    <source>
        <dbReference type="Proteomes" id="UP000275267"/>
    </source>
</evidence>
<sequence length="110" mass="11722">MSLNGTIHPAFASLRSLETIFLTGNNISGAIPPALTQLPALLFLDVSDNLLDGSLPKFGRGMEVWAEGNPGLNVSSVSPPSMPEQPRLTIIFVVVAVLVWLPSGRLDWAV</sequence>
<evidence type="ECO:0000256" key="8">
    <source>
        <dbReference type="ARBA" id="ARBA00023170"/>
    </source>
</evidence>
<dbReference type="InterPro" id="IPR052422">
    <property type="entry name" value="Auxin_Ser/Thr_Kinase"/>
</dbReference>
<name>A0A3L6TFI1_PANMI</name>
<evidence type="ECO:0000256" key="4">
    <source>
        <dbReference type="ARBA" id="ARBA00022729"/>
    </source>
</evidence>
<evidence type="ECO:0000256" key="9">
    <source>
        <dbReference type="ARBA" id="ARBA00023180"/>
    </source>
</evidence>
<dbReference type="Gene3D" id="3.80.10.10">
    <property type="entry name" value="Ribonuclease Inhibitor"/>
    <property type="match status" value="1"/>
</dbReference>
<comment type="caution">
    <text evidence="10">The sequence shown here is derived from an EMBL/GenBank/DDBJ whole genome shotgun (WGS) entry which is preliminary data.</text>
</comment>
<gene>
    <name evidence="10" type="ORF">C2845_PM01G31650</name>
</gene>
<keyword evidence="9" id="KW-0325">Glycoprotein</keyword>
<evidence type="ECO:0000256" key="2">
    <source>
        <dbReference type="ARBA" id="ARBA00022614"/>
    </source>
</evidence>
<dbReference type="PANTHER" id="PTHR47986">
    <property type="entry name" value="OSJNBA0070M12.3 PROTEIN"/>
    <property type="match status" value="1"/>
</dbReference>
<reference evidence="11" key="1">
    <citation type="journal article" date="2019" name="Nat. Commun.">
        <title>The genome of broomcorn millet.</title>
        <authorList>
            <person name="Zou C."/>
            <person name="Miki D."/>
            <person name="Li D."/>
            <person name="Tang Q."/>
            <person name="Xiao L."/>
            <person name="Rajput S."/>
            <person name="Deng P."/>
            <person name="Jia W."/>
            <person name="Huang R."/>
            <person name="Zhang M."/>
            <person name="Sun Y."/>
            <person name="Hu J."/>
            <person name="Fu X."/>
            <person name="Schnable P.S."/>
            <person name="Li F."/>
            <person name="Zhang H."/>
            <person name="Feng B."/>
            <person name="Zhu X."/>
            <person name="Liu R."/>
            <person name="Schnable J.C."/>
            <person name="Zhu J.-K."/>
            <person name="Zhang H."/>
        </authorList>
    </citation>
    <scope>NUCLEOTIDE SEQUENCE [LARGE SCALE GENOMIC DNA]</scope>
</reference>
<protein>
    <submittedName>
        <fullName evidence="10">Receptor protein kinase TMK1-like</fullName>
    </submittedName>
</protein>
<keyword evidence="4" id="KW-0732">Signal</keyword>
<dbReference type="OrthoDB" id="1748145at2759"/>
<keyword evidence="7" id="KW-0472">Membrane</keyword>
<dbReference type="Pfam" id="PF13855">
    <property type="entry name" value="LRR_8"/>
    <property type="match status" value="1"/>
</dbReference>
<organism evidence="10 11">
    <name type="scientific">Panicum miliaceum</name>
    <name type="common">Proso millet</name>
    <name type="synonym">Broomcorn millet</name>
    <dbReference type="NCBI Taxonomy" id="4540"/>
    <lineage>
        <taxon>Eukaryota</taxon>
        <taxon>Viridiplantae</taxon>
        <taxon>Streptophyta</taxon>
        <taxon>Embryophyta</taxon>
        <taxon>Tracheophyta</taxon>
        <taxon>Spermatophyta</taxon>
        <taxon>Magnoliopsida</taxon>
        <taxon>Liliopsida</taxon>
        <taxon>Poales</taxon>
        <taxon>Poaceae</taxon>
        <taxon>PACMAD clade</taxon>
        <taxon>Panicoideae</taxon>
        <taxon>Panicodae</taxon>
        <taxon>Paniceae</taxon>
        <taxon>Panicinae</taxon>
        <taxon>Panicum</taxon>
        <taxon>Panicum sect. Panicum</taxon>
    </lineage>
</organism>
<dbReference type="FunFam" id="3.80.10.10:FF:000129">
    <property type="entry name" value="Leucine-rich repeat receptor-like kinase"/>
    <property type="match status" value="1"/>
</dbReference>
<comment type="subcellular location">
    <subcellularLocation>
        <location evidence="1">Membrane</location>
        <topology evidence="1">Single-pass membrane protein</topology>
    </subcellularLocation>
</comment>